<accession>A0A0V0J8K9</accession>
<sequence>TGRYGCGGTLSDYIVGHGQKLGRVGVGLGRWYIRTSRTKRGMSGITEEEAELYDRQIRLWGDAIRLHSRSWSEARTSGCWSRSLVHSDLSYEARYVRYHRGGG</sequence>
<evidence type="ECO:0000313" key="1">
    <source>
        <dbReference type="EMBL" id="JAP61977.1"/>
    </source>
</evidence>
<feature type="non-terminal residue" evidence="1">
    <location>
        <position position="1"/>
    </location>
</feature>
<proteinExistence type="predicted"/>
<reference evidence="1" key="1">
    <citation type="submission" date="2016-01" db="EMBL/GenBank/DDBJ databases">
        <title>Reference transcriptome for the parasite Schistocephalus solidus: insights into the molecular evolution of parasitism.</title>
        <authorList>
            <person name="Hebert F.O."/>
            <person name="Grambauer S."/>
            <person name="Barber I."/>
            <person name="Landry C.R."/>
            <person name="Aubin-Horth N."/>
        </authorList>
    </citation>
    <scope>NUCLEOTIDE SEQUENCE</scope>
</reference>
<dbReference type="EMBL" id="GEEE01001248">
    <property type="protein sequence ID" value="JAP61977.1"/>
    <property type="molecule type" value="Transcribed_RNA"/>
</dbReference>
<gene>
    <name evidence="1" type="ORF">TR96183</name>
</gene>
<protein>
    <submittedName>
        <fullName evidence="1">Uncharacterized protein</fullName>
    </submittedName>
</protein>
<organism evidence="1">
    <name type="scientific">Schistocephalus solidus</name>
    <name type="common">Tapeworm</name>
    <dbReference type="NCBI Taxonomy" id="70667"/>
    <lineage>
        <taxon>Eukaryota</taxon>
        <taxon>Metazoa</taxon>
        <taxon>Spiralia</taxon>
        <taxon>Lophotrochozoa</taxon>
        <taxon>Platyhelminthes</taxon>
        <taxon>Cestoda</taxon>
        <taxon>Eucestoda</taxon>
        <taxon>Diphyllobothriidea</taxon>
        <taxon>Diphyllobothriidae</taxon>
        <taxon>Schistocephalus</taxon>
    </lineage>
</organism>
<dbReference type="AlphaFoldDB" id="A0A0V0J8K9"/>
<name>A0A0V0J8K9_SCHSO</name>